<dbReference type="InterPro" id="IPR027417">
    <property type="entry name" value="P-loop_NTPase"/>
</dbReference>
<dbReference type="EMBL" id="CP001874">
    <property type="protein sequence ID" value="ADG89256.1"/>
    <property type="molecule type" value="Genomic_DNA"/>
</dbReference>
<protein>
    <submittedName>
        <fullName evidence="2">Putative fructose transport system kinase</fullName>
    </submittedName>
</protein>
<dbReference type="NCBIfam" id="NF006743">
    <property type="entry name" value="PRK09270.1-2"/>
    <property type="match status" value="1"/>
</dbReference>
<evidence type="ECO:0000259" key="1">
    <source>
        <dbReference type="Pfam" id="PF00485"/>
    </source>
</evidence>
<evidence type="ECO:0000313" key="2">
    <source>
        <dbReference type="EMBL" id="ADG89256.1"/>
    </source>
</evidence>
<dbReference type="KEGG" id="tbi:Tbis_2554"/>
<dbReference type="AlphaFoldDB" id="D6Y4T0"/>
<dbReference type="GO" id="GO:0016301">
    <property type="term" value="F:kinase activity"/>
    <property type="evidence" value="ECO:0007669"/>
    <property type="project" value="UniProtKB-KW"/>
</dbReference>
<dbReference type="Proteomes" id="UP000006640">
    <property type="component" value="Chromosome"/>
</dbReference>
<reference evidence="2 3" key="1">
    <citation type="submission" date="2010-01" db="EMBL/GenBank/DDBJ databases">
        <title>The complete genome of Thermobispora bispora DSM 43833.</title>
        <authorList>
            <consortium name="US DOE Joint Genome Institute (JGI-PGF)"/>
            <person name="Lucas S."/>
            <person name="Copeland A."/>
            <person name="Lapidus A."/>
            <person name="Glavina del Rio T."/>
            <person name="Dalin E."/>
            <person name="Tice H."/>
            <person name="Bruce D."/>
            <person name="Goodwin L."/>
            <person name="Pitluck S."/>
            <person name="Kyrpides N."/>
            <person name="Mavromatis K."/>
            <person name="Ivanova N."/>
            <person name="Mikhailova N."/>
            <person name="Chertkov O."/>
            <person name="Brettin T."/>
            <person name="Detter J.C."/>
            <person name="Han C."/>
            <person name="Larimer F."/>
            <person name="Land M."/>
            <person name="Hauser L."/>
            <person name="Markowitz V."/>
            <person name="Cheng J.-F."/>
            <person name="Hugenholtz P."/>
            <person name="Woyke T."/>
            <person name="Wu D."/>
            <person name="Jando M."/>
            <person name="Schneider S."/>
            <person name="Klenk H.-P."/>
            <person name="Eisen J.A."/>
        </authorList>
    </citation>
    <scope>NUCLEOTIDE SEQUENCE [LARGE SCALE GENOMIC DNA]</scope>
    <source>
        <strain evidence="3">ATCC 19993 / DSM 43833 / CBS 139.67 / JCM 10125 / KCTC 9307 / NBRC 14880 / R51</strain>
    </source>
</reference>
<keyword evidence="2" id="KW-0418">Kinase</keyword>
<name>D6Y4T0_THEBD</name>
<dbReference type="InterPro" id="IPR006083">
    <property type="entry name" value="PRK/URK"/>
</dbReference>
<dbReference type="GO" id="GO:0005524">
    <property type="term" value="F:ATP binding"/>
    <property type="evidence" value="ECO:0007669"/>
    <property type="project" value="InterPro"/>
</dbReference>
<sequence>MRVTPRVESSFDALLARARELARRGTRTILGITGPPGAGKSTLAERIVIALNGDACLVPMDGFHLANAELLRLGRRDRKGAHDTFDAAGYVALLRRLREERTTVYAPLFLREIEESIAGAIPVPPETPLVVTEGNYLLLRIGHWAAVRGLLDEVWYCDPDEDTRIARLIARHEACGKSPEEARAWALGSDQRNAELIAGTRDQADLLVRLPWD</sequence>
<keyword evidence="3" id="KW-1185">Reference proteome</keyword>
<keyword evidence="2" id="KW-0808">Transferase</keyword>
<evidence type="ECO:0000313" key="3">
    <source>
        <dbReference type="Proteomes" id="UP000006640"/>
    </source>
</evidence>
<dbReference type="HOGENOM" id="CLU_067202_2_1_11"/>
<accession>D6Y4T0</accession>
<feature type="domain" description="Phosphoribulokinase/uridine kinase" evidence="1">
    <location>
        <begin position="29"/>
        <end position="207"/>
    </location>
</feature>
<dbReference type="Gene3D" id="3.40.50.300">
    <property type="entry name" value="P-loop containing nucleotide triphosphate hydrolases"/>
    <property type="match status" value="2"/>
</dbReference>
<dbReference type="SUPFAM" id="SSF52540">
    <property type="entry name" value="P-loop containing nucleoside triphosphate hydrolases"/>
    <property type="match status" value="1"/>
</dbReference>
<proteinExistence type="predicted"/>
<organism evidence="2 3">
    <name type="scientific">Thermobispora bispora (strain ATCC 19993 / DSM 43833 / CBS 139.67 / JCM 10125 / KCTC 9307 / NBRC 14880 / R51)</name>
    <dbReference type="NCBI Taxonomy" id="469371"/>
    <lineage>
        <taxon>Bacteria</taxon>
        <taxon>Bacillati</taxon>
        <taxon>Actinomycetota</taxon>
        <taxon>Actinomycetes</taxon>
        <taxon>Streptosporangiales</taxon>
        <taxon>Streptosporangiaceae</taxon>
        <taxon>Thermobispora</taxon>
    </lineage>
</organism>
<gene>
    <name evidence="2" type="ordered locus">Tbis_2554</name>
</gene>
<dbReference type="RefSeq" id="WP_013132789.1">
    <property type="nucleotide sequence ID" value="NC_014165.1"/>
</dbReference>
<dbReference type="Pfam" id="PF00485">
    <property type="entry name" value="PRK"/>
    <property type="match status" value="1"/>
</dbReference>
<dbReference type="PANTHER" id="PTHR10285">
    <property type="entry name" value="URIDINE KINASE"/>
    <property type="match status" value="1"/>
</dbReference>
<dbReference type="eggNOG" id="COG0572">
    <property type="taxonomic scope" value="Bacteria"/>
</dbReference>